<keyword evidence="2" id="KW-0808">Transferase</keyword>
<dbReference type="InterPro" id="IPR026590">
    <property type="entry name" value="Ssirtuin_cat_dom"/>
</dbReference>
<dbReference type="InterPro" id="IPR050134">
    <property type="entry name" value="NAD-dep_sirtuin_deacylases"/>
</dbReference>
<evidence type="ECO:0000259" key="5">
    <source>
        <dbReference type="PROSITE" id="PS50305"/>
    </source>
</evidence>
<dbReference type="OrthoDB" id="9800582at2"/>
<dbReference type="InterPro" id="IPR003000">
    <property type="entry name" value="Sirtuin"/>
</dbReference>
<name>A0A176JWE0_9BACT</name>
<dbReference type="GO" id="GO:0017136">
    <property type="term" value="F:histone deacetylase activity, NAD-dependent"/>
    <property type="evidence" value="ECO:0007669"/>
    <property type="project" value="TreeGrafter"/>
</dbReference>
<keyword evidence="3" id="KW-0520">NAD</keyword>
<dbReference type="GO" id="GO:0046872">
    <property type="term" value="F:metal ion binding"/>
    <property type="evidence" value="ECO:0007669"/>
    <property type="project" value="UniProtKB-KW"/>
</dbReference>
<dbReference type="STRING" id="1453497.AT15_04750"/>
<dbReference type="NCBIfam" id="NF001753">
    <property type="entry name" value="PRK00481.1-3"/>
    <property type="match status" value="1"/>
</dbReference>
<feature type="active site" description="Proton acceptor" evidence="4">
    <location>
        <position position="123"/>
    </location>
</feature>
<dbReference type="EC" id="2.3.1.286" evidence="1"/>
<dbReference type="Gene3D" id="3.40.50.1220">
    <property type="entry name" value="TPP-binding domain"/>
    <property type="match status" value="1"/>
</dbReference>
<feature type="binding site" evidence="4">
    <location>
        <position position="134"/>
    </location>
    <ligand>
        <name>Zn(2+)</name>
        <dbReference type="ChEBI" id="CHEBI:29105"/>
    </ligand>
</feature>
<keyword evidence="4" id="KW-0479">Metal-binding</keyword>
<dbReference type="SUPFAM" id="SSF52467">
    <property type="entry name" value="DHS-like NAD/FAD-binding domain"/>
    <property type="match status" value="1"/>
</dbReference>
<dbReference type="Proteomes" id="UP000077339">
    <property type="component" value="Unassembled WGS sequence"/>
</dbReference>
<dbReference type="PANTHER" id="PTHR11085:SF4">
    <property type="entry name" value="NAD-DEPENDENT PROTEIN DEACYLASE"/>
    <property type="match status" value="1"/>
</dbReference>
<evidence type="ECO:0000313" key="6">
    <source>
        <dbReference type="EMBL" id="OAA27999.1"/>
    </source>
</evidence>
<protein>
    <recommendedName>
        <fullName evidence="1">protein acetyllysine N-acetyltransferase</fullName>
        <ecNumber evidence="1">2.3.1.286</ecNumber>
    </recommendedName>
</protein>
<sequence>MQETDLDKYSRDFLELISSLQPVTVLTGAGVSTASGIPDFRGPNGLYNSISPAVFELEFFLNHPQEYYSITLNRIHMIGDIEPSATHILLALVQKRRLIETVITQNIDGLHQKAGTKSVIELHGNAGNFYCMNCSKGYSLSEVAERLKSESVPRCSCGGLIRPDVVFFGEFLPEDAIARAREASQNCGLFIVMGSSLNVYPAADFPMIAINNGAFFLIVNRGETALDNISDLKFNCELESFSKSVLEKLKELD</sequence>
<dbReference type="EMBL" id="JFHK01000024">
    <property type="protein sequence ID" value="OAA27999.1"/>
    <property type="molecule type" value="Genomic_DNA"/>
</dbReference>
<accession>A0A176JWE0</accession>
<proteinExistence type="predicted"/>
<feature type="binding site" evidence="4">
    <location>
        <position position="157"/>
    </location>
    <ligand>
        <name>Zn(2+)</name>
        <dbReference type="ChEBI" id="CHEBI:29105"/>
    </ligand>
</feature>
<dbReference type="PROSITE" id="PS50305">
    <property type="entry name" value="SIRTUIN"/>
    <property type="match status" value="1"/>
</dbReference>
<dbReference type="InterPro" id="IPR026591">
    <property type="entry name" value="Sirtuin_cat_small_dom_sf"/>
</dbReference>
<evidence type="ECO:0000256" key="1">
    <source>
        <dbReference type="ARBA" id="ARBA00012928"/>
    </source>
</evidence>
<dbReference type="AlphaFoldDB" id="A0A176JWE0"/>
<evidence type="ECO:0000256" key="3">
    <source>
        <dbReference type="ARBA" id="ARBA00023027"/>
    </source>
</evidence>
<evidence type="ECO:0000256" key="4">
    <source>
        <dbReference type="PROSITE-ProRule" id="PRU00236"/>
    </source>
</evidence>
<gene>
    <name evidence="6" type="ORF">AT15_04750</name>
</gene>
<evidence type="ECO:0000313" key="7">
    <source>
        <dbReference type="Proteomes" id="UP000077339"/>
    </source>
</evidence>
<reference evidence="6 7" key="1">
    <citation type="submission" date="2014-02" db="EMBL/GenBank/DDBJ databases">
        <title>Kosmotoga genome sequencing.</title>
        <authorList>
            <person name="Pollo S.M."/>
            <person name="Charchuk R."/>
            <person name="Nesbo C.L."/>
        </authorList>
    </citation>
    <scope>NUCLEOTIDE SEQUENCE [LARGE SCALE GENOMIC DNA]</scope>
    <source>
        <strain evidence="6 7">S304</strain>
    </source>
</reference>
<dbReference type="InterPro" id="IPR029035">
    <property type="entry name" value="DHS-like_NAD/FAD-binding_dom"/>
</dbReference>
<keyword evidence="4" id="KW-0862">Zinc</keyword>
<dbReference type="Pfam" id="PF02146">
    <property type="entry name" value="SIR2"/>
    <property type="match status" value="1"/>
</dbReference>
<feature type="domain" description="Deacetylase sirtuin-type" evidence="5">
    <location>
        <begin position="3"/>
        <end position="252"/>
    </location>
</feature>
<dbReference type="RefSeq" id="WP_068348755.1">
    <property type="nucleotide sequence ID" value="NZ_JFHK01000024.1"/>
</dbReference>
<dbReference type="PANTHER" id="PTHR11085">
    <property type="entry name" value="NAD-DEPENDENT PROTEIN DEACYLASE SIRTUIN-5, MITOCHONDRIAL-RELATED"/>
    <property type="match status" value="1"/>
</dbReference>
<evidence type="ECO:0000256" key="2">
    <source>
        <dbReference type="ARBA" id="ARBA00022679"/>
    </source>
</evidence>
<organism evidence="6 7">
    <name type="scientific">Kosmotoga arenicorallina S304</name>
    <dbReference type="NCBI Taxonomy" id="1453497"/>
    <lineage>
        <taxon>Bacteria</taxon>
        <taxon>Thermotogati</taxon>
        <taxon>Thermotogota</taxon>
        <taxon>Thermotogae</taxon>
        <taxon>Kosmotogales</taxon>
        <taxon>Kosmotogaceae</taxon>
        <taxon>Kosmotoga</taxon>
    </lineage>
</organism>
<dbReference type="PATRIC" id="fig|1453497.3.peg.944"/>
<keyword evidence="7" id="KW-1185">Reference proteome</keyword>
<dbReference type="Gene3D" id="3.30.1600.10">
    <property type="entry name" value="SIR2/SIRT2 'Small Domain"/>
    <property type="match status" value="1"/>
</dbReference>
<comment type="caution">
    <text evidence="6">The sequence shown here is derived from an EMBL/GenBank/DDBJ whole genome shotgun (WGS) entry which is preliminary data.</text>
</comment>
<feature type="binding site" evidence="4">
    <location>
        <position position="155"/>
    </location>
    <ligand>
        <name>Zn(2+)</name>
        <dbReference type="ChEBI" id="CHEBI:29105"/>
    </ligand>
</feature>
<dbReference type="GO" id="GO:0070403">
    <property type="term" value="F:NAD+ binding"/>
    <property type="evidence" value="ECO:0007669"/>
    <property type="project" value="InterPro"/>
</dbReference>
<feature type="binding site" evidence="4">
    <location>
        <position position="131"/>
    </location>
    <ligand>
        <name>Zn(2+)</name>
        <dbReference type="ChEBI" id="CHEBI:29105"/>
    </ligand>
</feature>